<keyword evidence="2" id="KW-1185">Reference proteome</keyword>
<evidence type="ECO:0000313" key="2">
    <source>
        <dbReference type="Proteomes" id="UP001469553"/>
    </source>
</evidence>
<reference evidence="1 2" key="1">
    <citation type="submission" date="2021-06" db="EMBL/GenBank/DDBJ databases">
        <authorList>
            <person name="Palmer J.M."/>
        </authorList>
    </citation>
    <scope>NUCLEOTIDE SEQUENCE [LARGE SCALE GENOMIC DNA]</scope>
    <source>
        <strain evidence="1 2">AS_MEX2019</strain>
        <tissue evidence="1">Muscle</tissue>
    </source>
</reference>
<sequence length="122" mass="13532">MLITQYRLIKSFISSPTFGCSSQWLPQRLTSLHLNLSLASSTVTTTMSTSPLNVSRKLPRGLPLFLLPGSSISNILYPMYSLSLLRTWPNNLNLVSKLYLQTAKLICSSDLRSSNPVDPDNS</sequence>
<dbReference type="Proteomes" id="UP001469553">
    <property type="component" value="Unassembled WGS sequence"/>
</dbReference>
<organism evidence="1 2">
    <name type="scientific">Ameca splendens</name>
    <dbReference type="NCBI Taxonomy" id="208324"/>
    <lineage>
        <taxon>Eukaryota</taxon>
        <taxon>Metazoa</taxon>
        <taxon>Chordata</taxon>
        <taxon>Craniata</taxon>
        <taxon>Vertebrata</taxon>
        <taxon>Euteleostomi</taxon>
        <taxon>Actinopterygii</taxon>
        <taxon>Neopterygii</taxon>
        <taxon>Teleostei</taxon>
        <taxon>Neoteleostei</taxon>
        <taxon>Acanthomorphata</taxon>
        <taxon>Ovalentaria</taxon>
        <taxon>Atherinomorphae</taxon>
        <taxon>Cyprinodontiformes</taxon>
        <taxon>Goodeidae</taxon>
        <taxon>Ameca</taxon>
    </lineage>
</organism>
<comment type="caution">
    <text evidence="1">The sequence shown here is derived from an EMBL/GenBank/DDBJ whole genome shotgun (WGS) entry which is preliminary data.</text>
</comment>
<name>A0ABV0YW31_9TELE</name>
<gene>
    <name evidence="1" type="ORF">AMECASPLE_039559</name>
</gene>
<accession>A0ABV0YW31</accession>
<evidence type="ECO:0000313" key="1">
    <source>
        <dbReference type="EMBL" id="MEQ2297906.1"/>
    </source>
</evidence>
<dbReference type="EMBL" id="JAHRIP010046129">
    <property type="protein sequence ID" value="MEQ2297906.1"/>
    <property type="molecule type" value="Genomic_DNA"/>
</dbReference>
<proteinExistence type="predicted"/>
<protein>
    <submittedName>
        <fullName evidence="1">Uncharacterized protein</fullName>
    </submittedName>
</protein>